<keyword evidence="1 2" id="KW-0732">Signal</keyword>
<feature type="chain" id="PRO_5043206098" evidence="2">
    <location>
        <begin position="24"/>
        <end position="351"/>
    </location>
</feature>
<evidence type="ECO:0000313" key="4">
    <source>
        <dbReference type="Proteomes" id="UP000406184"/>
    </source>
</evidence>
<dbReference type="InterPro" id="IPR038404">
    <property type="entry name" value="TRAP_DctP_sf"/>
</dbReference>
<evidence type="ECO:0000256" key="1">
    <source>
        <dbReference type="ARBA" id="ARBA00022729"/>
    </source>
</evidence>
<evidence type="ECO:0000256" key="2">
    <source>
        <dbReference type="SAM" id="SignalP"/>
    </source>
</evidence>
<keyword evidence="4" id="KW-1185">Reference proteome</keyword>
<evidence type="ECO:0000313" key="3">
    <source>
        <dbReference type="EMBL" id="VUW99448.1"/>
    </source>
</evidence>
<dbReference type="Pfam" id="PF03480">
    <property type="entry name" value="DctP"/>
    <property type="match status" value="1"/>
</dbReference>
<dbReference type="GO" id="GO:0055085">
    <property type="term" value="P:transmembrane transport"/>
    <property type="evidence" value="ECO:0007669"/>
    <property type="project" value="InterPro"/>
</dbReference>
<name>A0A564SXC5_9FIRM</name>
<dbReference type="PANTHER" id="PTHR33376">
    <property type="match status" value="1"/>
</dbReference>
<dbReference type="Gene3D" id="3.40.190.170">
    <property type="entry name" value="Bacterial extracellular solute-binding protein, family 7"/>
    <property type="match status" value="1"/>
</dbReference>
<feature type="signal peptide" evidence="2">
    <location>
        <begin position="1"/>
        <end position="23"/>
    </location>
</feature>
<dbReference type="PROSITE" id="PS51257">
    <property type="entry name" value="PROKAR_LIPOPROTEIN"/>
    <property type="match status" value="1"/>
</dbReference>
<dbReference type="PROSITE" id="PS51318">
    <property type="entry name" value="TAT"/>
    <property type="match status" value="1"/>
</dbReference>
<dbReference type="CDD" id="cd13671">
    <property type="entry name" value="PBP2_TRAP_SBP_like_3"/>
    <property type="match status" value="1"/>
</dbReference>
<dbReference type="InterPro" id="IPR006311">
    <property type="entry name" value="TAT_signal"/>
</dbReference>
<dbReference type="InterPro" id="IPR004682">
    <property type="entry name" value="TRAP_DctP"/>
</dbReference>
<dbReference type="NCBIfam" id="NF037995">
    <property type="entry name" value="TRAP_S1"/>
    <property type="match status" value="1"/>
</dbReference>
<organism evidence="3 4">
    <name type="scientific">Faecalibacterium prausnitzii</name>
    <dbReference type="NCBI Taxonomy" id="853"/>
    <lineage>
        <taxon>Bacteria</taxon>
        <taxon>Bacillati</taxon>
        <taxon>Bacillota</taxon>
        <taxon>Clostridia</taxon>
        <taxon>Eubacteriales</taxon>
        <taxon>Oscillospiraceae</taxon>
        <taxon>Faecalibacterium</taxon>
    </lineage>
</organism>
<sequence>MKKINRREFIRMSAVLAAAGALTACGGSKSGSTAGSGAGASAEGVKGLTLKLSHNANEQHLIHKAMTQFANEVNEKTNGDIKIEVYPNATLGGEKDNLEQMGIGALDMAKVSAASLETFAPVYEAFSVPYIFNNRDHFYGFMDSDQAKEVFHSTEAQGFIALTWLDSGTRSFYTVKTPVMTPADLKGLKIRTMDSPMAIEMMNCFGGSATAMPISDVYTAMQSGVIDGAENNETALTVGGHGEVAKCYSYDEHTRIPDIVLISTKVWNKFSVEQQEIVQAAADAAKETYKADWQAAIEQAVKDAETNMGVTFYHPDSLAPFQEAVQPIYDRLAKEEPEVWALCEKIQAFQA</sequence>
<dbReference type="PIRSF" id="PIRSF006470">
    <property type="entry name" value="DctB"/>
    <property type="match status" value="1"/>
</dbReference>
<dbReference type="NCBIfam" id="TIGR00787">
    <property type="entry name" value="dctP"/>
    <property type="match status" value="1"/>
</dbReference>
<dbReference type="Proteomes" id="UP000406184">
    <property type="component" value="Unassembled WGS sequence"/>
</dbReference>
<dbReference type="EMBL" id="CABHMY010000089">
    <property type="protein sequence ID" value="VUW99448.1"/>
    <property type="molecule type" value="Genomic_DNA"/>
</dbReference>
<dbReference type="AlphaFoldDB" id="A0A564SXC5"/>
<dbReference type="GO" id="GO:0030246">
    <property type="term" value="F:carbohydrate binding"/>
    <property type="evidence" value="ECO:0007669"/>
    <property type="project" value="TreeGrafter"/>
</dbReference>
<dbReference type="RefSeq" id="WP_158398276.1">
    <property type="nucleotide sequence ID" value="NZ_CABHMY010000089.1"/>
</dbReference>
<dbReference type="PANTHER" id="PTHR33376:SF2">
    <property type="entry name" value="DICARBOXYLATE-BINDING PERIPLASMIC PROTEIN"/>
    <property type="match status" value="1"/>
</dbReference>
<proteinExistence type="predicted"/>
<accession>A0A564SXC5</accession>
<dbReference type="GO" id="GO:0030288">
    <property type="term" value="C:outer membrane-bounded periplasmic space"/>
    <property type="evidence" value="ECO:0007669"/>
    <property type="project" value="InterPro"/>
</dbReference>
<gene>
    <name evidence="3" type="primary">dctP_1</name>
    <name evidence="3" type="ORF">FPPS064S07_00009</name>
</gene>
<dbReference type="InterPro" id="IPR018389">
    <property type="entry name" value="DctP_fam"/>
</dbReference>
<protein>
    <submittedName>
        <fullName evidence="3">Solute-binding protein</fullName>
    </submittedName>
</protein>
<reference evidence="3 4" key="1">
    <citation type="submission" date="2019-07" db="EMBL/GenBank/DDBJ databases">
        <authorList>
            <person name="Hibberd C M."/>
            <person name="Gehrig L. J."/>
            <person name="Chang H.-W."/>
            <person name="Venkatesh S."/>
        </authorList>
    </citation>
    <scope>NUCLEOTIDE SEQUENCE [LARGE SCALE GENOMIC DNA]</scope>
    <source>
        <strain evidence="3">Faecalibacterium_prausnitzii_JG_BgPS064</strain>
    </source>
</reference>